<accession>L1JTX2</accession>
<dbReference type="InterPro" id="IPR052892">
    <property type="entry name" value="NA-targeting_endonuclease"/>
</dbReference>
<dbReference type="SMART" id="SM00507">
    <property type="entry name" value="HNHc"/>
    <property type="match status" value="1"/>
</dbReference>
<reference evidence="5" key="3">
    <citation type="submission" date="2016-03" db="UniProtKB">
        <authorList>
            <consortium name="EnsemblProtists"/>
        </authorList>
    </citation>
    <scope>IDENTIFICATION</scope>
</reference>
<feature type="signal peptide" evidence="2">
    <location>
        <begin position="1"/>
        <end position="26"/>
    </location>
</feature>
<dbReference type="Pfam" id="PF01844">
    <property type="entry name" value="HNH"/>
    <property type="match status" value="1"/>
</dbReference>
<feature type="chain" id="PRO_5008771760" description="HNH nuclease domain-containing protein" evidence="2">
    <location>
        <begin position="27"/>
        <end position="294"/>
    </location>
</feature>
<dbReference type="EnsemblProtists" id="EKX51852">
    <property type="protein sequence ID" value="EKX51852"/>
    <property type="gene ID" value="GUITHDRAFT_134187"/>
</dbReference>
<feature type="domain" description="HNH nuclease" evidence="3">
    <location>
        <begin position="203"/>
        <end position="252"/>
    </location>
</feature>
<dbReference type="CDD" id="cd00085">
    <property type="entry name" value="HNHc"/>
    <property type="match status" value="1"/>
</dbReference>
<keyword evidence="2" id="KW-0732">Signal</keyword>
<reference evidence="6" key="2">
    <citation type="submission" date="2012-11" db="EMBL/GenBank/DDBJ databases">
        <authorList>
            <person name="Kuo A."/>
            <person name="Curtis B.A."/>
            <person name="Tanifuji G."/>
            <person name="Burki F."/>
            <person name="Gruber A."/>
            <person name="Irimia M."/>
            <person name="Maruyama S."/>
            <person name="Arias M.C."/>
            <person name="Ball S.G."/>
            <person name="Gile G.H."/>
            <person name="Hirakawa Y."/>
            <person name="Hopkins J.F."/>
            <person name="Rensing S.A."/>
            <person name="Schmutz J."/>
            <person name="Symeonidi A."/>
            <person name="Elias M."/>
            <person name="Eveleigh R.J."/>
            <person name="Herman E.K."/>
            <person name="Klute M.J."/>
            <person name="Nakayama T."/>
            <person name="Obornik M."/>
            <person name="Reyes-Prieto A."/>
            <person name="Armbrust E.V."/>
            <person name="Aves S.J."/>
            <person name="Beiko R.G."/>
            <person name="Coutinho P."/>
            <person name="Dacks J.B."/>
            <person name="Durnford D.G."/>
            <person name="Fast N.M."/>
            <person name="Green B.R."/>
            <person name="Grisdale C."/>
            <person name="Hempe F."/>
            <person name="Henrissat B."/>
            <person name="Hoppner M.P."/>
            <person name="Ishida K.-I."/>
            <person name="Kim E."/>
            <person name="Koreny L."/>
            <person name="Kroth P.G."/>
            <person name="Liu Y."/>
            <person name="Malik S.-B."/>
            <person name="Maier U.G."/>
            <person name="McRose D."/>
            <person name="Mock T."/>
            <person name="Neilson J.A."/>
            <person name="Onodera N.T."/>
            <person name="Poole A.M."/>
            <person name="Pritham E.J."/>
            <person name="Richards T.A."/>
            <person name="Rocap G."/>
            <person name="Roy S.W."/>
            <person name="Sarai C."/>
            <person name="Schaack S."/>
            <person name="Shirato S."/>
            <person name="Slamovits C.H."/>
            <person name="Spencer D.F."/>
            <person name="Suzuki S."/>
            <person name="Worden A.Z."/>
            <person name="Zauner S."/>
            <person name="Barry K."/>
            <person name="Bell C."/>
            <person name="Bharti A.K."/>
            <person name="Crow J.A."/>
            <person name="Grimwood J."/>
            <person name="Kramer R."/>
            <person name="Lindquist E."/>
            <person name="Lucas S."/>
            <person name="Salamov A."/>
            <person name="McFadden G.I."/>
            <person name="Lane C.E."/>
            <person name="Keeling P.J."/>
            <person name="Gray M.W."/>
            <person name="Grigoriev I.V."/>
            <person name="Archibald J.M."/>
        </authorList>
    </citation>
    <scope>NUCLEOTIDE SEQUENCE</scope>
    <source>
        <strain evidence="6">CCMP2712</strain>
    </source>
</reference>
<dbReference type="KEGG" id="gtt:GUITHDRAFT_134187"/>
<sequence length="294" mass="32226">MARLRLALLHVYVIASLSILALPTSGNDLADLFARLTILDGQEQNVATSVNPLAFHPARLFSVRQTCPTPQTCKYPSSMLNKLSTFTGANKAGTSIVIDKKPVDTKTPTLFDSLVMRGFRRVDAELEPQPPTNTNKVLVLNASFEPLSIVSATRALSLLWEGKASMVVDKGKTWKSCGGQHVHIPSVVSLRRYVKVHPKMPPLNRRTVLLRDEGKCQYCGDFAESIDHIIPRAKGGGTTWENVVAACKACNGRKAAFYLKDTNLKLKKQPGPPTWTHDGNHTLAGLRGTSWSQD</sequence>
<dbReference type="PANTHER" id="PTHR33877">
    <property type="entry name" value="SLL1193 PROTEIN"/>
    <property type="match status" value="1"/>
</dbReference>
<dbReference type="PANTHER" id="PTHR33877:SF2">
    <property type="entry name" value="OS07G0170200 PROTEIN"/>
    <property type="match status" value="1"/>
</dbReference>
<evidence type="ECO:0000313" key="6">
    <source>
        <dbReference type="Proteomes" id="UP000011087"/>
    </source>
</evidence>
<evidence type="ECO:0000313" key="4">
    <source>
        <dbReference type="EMBL" id="EKX51852.1"/>
    </source>
</evidence>
<dbReference type="STRING" id="905079.L1JTX2"/>
<keyword evidence="6" id="KW-1185">Reference proteome</keyword>
<dbReference type="InterPro" id="IPR002711">
    <property type="entry name" value="HNH"/>
</dbReference>
<feature type="region of interest" description="Disordered" evidence="1">
    <location>
        <begin position="269"/>
        <end position="294"/>
    </location>
</feature>
<evidence type="ECO:0000259" key="3">
    <source>
        <dbReference type="SMART" id="SM00507"/>
    </source>
</evidence>
<protein>
    <recommendedName>
        <fullName evidence="3">HNH nuclease domain-containing protein</fullName>
    </recommendedName>
</protein>
<dbReference type="OrthoDB" id="2127950at2759"/>
<proteinExistence type="predicted"/>
<dbReference type="GeneID" id="17308637"/>
<evidence type="ECO:0000313" key="5">
    <source>
        <dbReference type="EnsemblProtists" id="EKX51852"/>
    </source>
</evidence>
<dbReference type="eggNOG" id="ENOG502QQI3">
    <property type="taxonomic scope" value="Eukaryota"/>
</dbReference>
<dbReference type="PaxDb" id="55529-EKX51852"/>
<gene>
    <name evidence="4" type="ORF">GUITHDRAFT_134187</name>
</gene>
<dbReference type="InterPro" id="IPR003615">
    <property type="entry name" value="HNH_nuc"/>
</dbReference>
<dbReference type="AlphaFoldDB" id="L1JTX2"/>
<evidence type="ECO:0000256" key="2">
    <source>
        <dbReference type="SAM" id="SignalP"/>
    </source>
</evidence>
<dbReference type="EMBL" id="JH992974">
    <property type="protein sequence ID" value="EKX51852.1"/>
    <property type="molecule type" value="Genomic_DNA"/>
</dbReference>
<dbReference type="Gene3D" id="1.10.30.50">
    <property type="match status" value="1"/>
</dbReference>
<reference evidence="4 6" key="1">
    <citation type="journal article" date="2012" name="Nature">
        <title>Algal genomes reveal evolutionary mosaicism and the fate of nucleomorphs.</title>
        <authorList>
            <consortium name="DOE Joint Genome Institute"/>
            <person name="Curtis B.A."/>
            <person name="Tanifuji G."/>
            <person name="Burki F."/>
            <person name="Gruber A."/>
            <person name="Irimia M."/>
            <person name="Maruyama S."/>
            <person name="Arias M.C."/>
            <person name="Ball S.G."/>
            <person name="Gile G.H."/>
            <person name="Hirakawa Y."/>
            <person name="Hopkins J.F."/>
            <person name="Kuo A."/>
            <person name="Rensing S.A."/>
            <person name="Schmutz J."/>
            <person name="Symeonidi A."/>
            <person name="Elias M."/>
            <person name="Eveleigh R.J."/>
            <person name="Herman E.K."/>
            <person name="Klute M.J."/>
            <person name="Nakayama T."/>
            <person name="Obornik M."/>
            <person name="Reyes-Prieto A."/>
            <person name="Armbrust E.V."/>
            <person name="Aves S.J."/>
            <person name="Beiko R.G."/>
            <person name="Coutinho P."/>
            <person name="Dacks J.B."/>
            <person name="Durnford D.G."/>
            <person name="Fast N.M."/>
            <person name="Green B.R."/>
            <person name="Grisdale C.J."/>
            <person name="Hempel F."/>
            <person name="Henrissat B."/>
            <person name="Hoppner M.P."/>
            <person name="Ishida K."/>
            <person name="Kim E."/>
            <person name="Koreny L."/>
            <person name="Kroth P.G."/>
            <person name="Liu Y."/>
            <person name="Malik S.B."/>
            <person name="Maier U.G."/>
            <person name="McRose D."/>
            <person name="Mock T."/>
            <person name="Neilson J.A."/>
            <person name="Onodera N.T."/>
            <person name="Poole A.M."/>
            <person name="Pritham E.J."/>
            <person name="Richards T.A."/>
            <person name="Rocap G."/>
            <person name="Roy S.W."/>
            <person name="Sarai C."/>
            <person name="Schaack S."/>
            <person name="Shirato S."/>
            <person name="Slamovits C.H."/>
            <person name="Spencer D.F."/>
            <person name="Suzuki S."/>
            <person name="Worden A.Z."/>
            <person name="Zauner S."/>
            <person name="Barry K."/>
            <person name="Bell C."/>
            <person name="Bharti A.K."/>
            <person name="Crow J.A."/>
            <person name="Grimwood J."/>
            <person name="Kramer R."/>
            <person name="Lindquist E."/>
            <person name="Lucas S."/>
            <person name="Salamov A."/>
            <person name="McFadden G.I."/>
            <person name="Lane C.E."/>
            <person name="Keeling P.J."/>
            <person name="Gray M.W."/>
            <person name="Grigoriev I.V."/>
            <person name="Archibald J.M."/>
        </authorList>
    </citation>
    <scope>NUCLEOTIDE SEQUENCE</scope>
    <source>
        <strain evidence="4 6">CCMP2712</strain>
    </source>
</reference>
<organism evidence="4">
    <name type="scientific">Guillardia theta (strain CCMP2712)</name>
    <name type="common">Cryptophyte</name>
    <dbReference type="NCBI Taxonomy" id="905079"/>
    <lineage>
        <taxon>Eukaryota</taxon>
        <taxon>Cryptophyceae</taxon>
        <taxon>Pyrenomonadales</taxon>
        <taxon>Geminigeraceae</taxon>
        <taxon>Guillardia</taxon>
    </lineage>
</organism>
<name>L1JTX2_GUITC</name>
<dbReference type="RefSeq" id="XP_005838832.1">
    <property type="nucleotide sequence ID" value="XM_005838775.1"/>
</dbReference>
<dbReference type="HOGENOM" id="CLU_948137_0_0_1"/>
<dbReference type="Proteomes" id="UP000011087">
    <property type="component" value="Unassembled WGS sequence"/>
</dbReference>
<evidence type="ECO:0000256" key="1">
    <source>
        <dbReference type="SAM" id="MobiDB-lite"/>
    </source>
</evidence>